<evidence type="ECO:0000313" key="7">
    <source>
        <dbReference type="EMBL" id="CAB1418948.1"/>
    </source>
</evidence>
<dbReference type="SUPFAM" id="SSF47954">
    <property type="entry name" value="Cyclin-like"/>
    <property type="match status" value="2"/>
</dbReference>
<accession>A0A9N7TWH3</accession>
<dbReference type="CDD" id="cd20516">
    <property type="entry name" value="CYCLIN_CCND_rpt2"/>
    <property type="match status" value="1"/>
</dbReference>
<evidence type="ECO:0000256" key="4">
    <source>
        <dbReference type="RuleBase" id="RU000383"/>
    </source>
</evidence>
<dbReference type="InterPro" id="IPR007955">
    <property type="entry name" value="Bystin"/>
</dbReference>
<comment type="similarity">
    <text evidence="4">Belongs to the cyclin family.</text>
</comment>
<dbReference type="EMBL" id="CADEAL010000351">
    <property type="protein sequence ID" value="CAB1418948.1"/>
    <property type="molecule type" value="Genomic_DNA"/>
</dbReference>
<dbReference type="AlphaFoldDB" id="A0A9N7TWH3"/>
<dbReference type="FunFam" id="1.10.472.10:FF:000003">
    <property type="entry name" value="G1/S-specific cyclin-D2"/>
    <property type="match status" value="1"/>
</dbReference>
<sequence>MPKVKRSRGGGGDGGGGGGGGKGVVPAVALADQILQADTFRARGRVKIRDSREENEDKYVDEKLSRKILLQARIQQEELQSEYGVEPEKKKIPVTVLGSGSQDADSDEEWPALGQAGAGDSDAEGDTEVVIDPDDEKAMEMFMNKNPPVRRTLADIIMEKITEKQTEVGTLMSEVSGCPMPQLDPKVVEVYKGVSKVLSKYRSGKLPKAFKIIPALANWEQVLYLTEPETWTAAAMYQATRIFSSNLKERMAQRFFNLVLLPRVRDDIAEYKKLNFHLYSALKKALFKPGAWFKGILIPLCESGTCTLREAIIIGSILTKCSVPVLHSSAAMLKLAEMEYNGANSIFLRLLLDKKYALPFRVLDALVAHFLSFRSEKRLLPVLWHQSLLTMAQRYKADLAYEQKTALLELLKIQIHPQLQNGSSEVTGETDRGWITRAHSDPAVTDDPRALRTLAALERPGHAPPDSDRVHTDLNPSTRRTLAVWMLQVCEEQLCEHEVFPLATHYLDTYLSACAIEKRHLQPLGSACMSLASKMRETVPLTASMLCIYADNSLSELDILQWEMAVVSRLDWCLASVVPSDFLEPILHALPFVRPLHFPNVRRRFHSYVALAATDHRFSTFLPSTVACACVSVTMQRVKFEDAAVSSDSVMKLLANLLAIDLNSLRLCYDQLGSVLDVLSLPSLSQDGVCG</sequence>
<dbReference type="GO" id="GO:0030688">
    <property type="term" value="C:preribosome, small subunit precursor"/>
    <property type="evidence" value="ECO:0007669"/>
    <property type="project" value="TreeGrafter"/>
</dbReference>
<name>A0A9N7TWH3_PLEPL</name>
<dbReference type="Proteomes" id="UP001153269">
    <property type="component" value="Unassembled WGS sequence"/>
</dbReference>
<dbReference type="InterPro" id="IPR013763">
    <property type="entry name" value="Cyclin-like_dom"/>
</dbReference>
<dbReference type="GO" id="GO:0005730">
    <property type="term" value="C:nucleolus"/>
    <property type="evidence" value="ECO:0007669"/>
    <property type="project" value="TreeGrafter"/>
</dbReference>
<evidence type="ECO:0000256" key="3">
    <source>
        <dbReference type="ARBA" id="ARBA00025821"/>
    </source>
</evidence>
<evidence type="ECO:0000256" key="5">
    <source>
        <dbReference type="SAM" id="MobiDB-lite"/>
    </source>
</evidence>
<feature type="region of interest" description="Disordered" evidence="5">
    <location>
        <begin position="1"/>
        <end position="25"/>
    </location>
</feature>
<dbReference type="Gene3D" id="1.10.472.10">
    <property type="entry name" value="Cyclin-like"/>
    <property type="match status" value="2"/>
</dbReference>
<keyword evidence="8" id="KW-1185">Reference proteome</keyword>
<protein>
    <recommendedName>
        <fullName evidence="6">Cyclin-like domain-containing protein</fullName>
    </recommendedName>
</protein>
<dbReference type="PANTHER" id="PTHR12821:SF0">
    <property type="entry name" value="BYSTIN"/>
    <property type="match status" value="1"/>
</dbReference>
<feature type="compositionally biased region" description="Gly residues" evidence="5">
    <location>
        <begin position="9"/>
        <end position="23"/>
    </location>
</feature>
<comment type="caution">
    <text evidence="7">The sequence shown here is derived from an EMBL/GenBank/DDBJ whole genome shotgun (WGS) entry which is preliminary data.</text>
</comment>
<gene>
    <name evidence="7" type="ORF">PLEPLA_LOCUS6775</name>
</gene>
<evidence type="ECO:0000259" key="6">
    <source>
        <dbReference type="SMART" id="SM00385"/>
    </source>
</evidence>
<evidence type="ECO:0000256" key="2">
    <source>
        <dbReference type="ARBA" id="ARBA00023127"/>
    </source>
</evidence>
<feature type="region of interest" description="Disordered" evidence="5">
    <location>
        <begin position="97"/>
        <end position="126"/>
    </location>
</feature>
<proteinExistence type="inferred from homology"/>
<dbReference type="InterPro" id="IPR036915">
    <property type="entry name" value="Cyclin-like_sf"/>
</dbReference>
<dbReference type="Pfam" id="PF05291">
    <property type="entry name" value="Bystin"/>
    <property type="match status" value="1"/>
</dbReference>
<dbReference type="GO" id="GO:0005737">
    <property type="term" value="C:cytoplasm"/>
    <property type="evidence" value="ECO:0007669"/>
    <property type="project" value="TreeGrafter"/>
</dbReference>
<evidence type="ECO:0000256" key="1">
    <source>
        <dbReference type="ARBA" id="ARBA00007114"/>
    </source>
</evidence>
<dbReference type="Pfam" id="PF00134">
    <property type="entry name" value="Cyclin_N"/>
    <property type="match status" value="1"/>
</dbReference>
<evidence type="ECO:0000313" key="8">
    <source>
        <dbReference type="Proteomes" id="UP001153269"/>
    </source>
</evidence>
<dbReference type="Pfam" id="PF02984">
    <property type="entry name" value="Cyclin_C"/>
    <property type="match status" value="1"/>
</dbReference>
<dbReference type="GO" id="GO:0006364">
    <property type="term" value="P:rRNA processing"/>
    <property type="evidence" value="ECO:0007669"/>
    <property type="project" value="TreeGrafter"/>
</dbReference>
<feature type="domain" description="Cyclin-like" evidence="6">
    <location>
        <begin position="484"/>
        <end position="568"/>
    </location>
</feature>
<dbReference type="InterPro" id="IPR006671">
    <property type="entry name" value="Cyclin_N"/>
</dbReference>
<dbReference type="PANTHER" id="PTHR12821">
    <property type="entry name" value="BYSTIN"/>
    <property type="match status" value="1"/>
</dbReference>
<dbReference type="SMART" id="SM00385">
    <property type="entry name" value="CYCLIN"/>
    <property type="match status" value="1"/>
</dbReference>
<organism evidence="7 8">
    <name type="scientific">Pleuronectes platessa</name>
    <name type="common">European plaice</name>
    <dbReference type="NCBI Taxonomy" id="8262"/>
    <lineage>
        <taxon>Eukaryota</taxon>
        <taxon>Metazoa</taxon>
        <taxon>Chordata</taxon>
        <taxon>Craniata</taxon>
        <taxon>Vertebrata</taxon>
        <taxon>Euteleostomi</taxon>
        <taxon>Actinopterygii</taxon>
        <taxon>Neopterygii</taxon>
        <taxon>Teleostei</taxon>
        <taxon>Neoteleostei</taxon>
        <taxon>Acanthomorphata</taxon>
        <taxon>Carangaria</taxon>
        <taxon>Pleuronectiformes</taxon>
        <taxon>Pleuronectoidei</taxon>
        <taxon>Pleuronectidae</taxon>
        <taxon>Pleuronectes</taxon>
    </lineage>
</organism>
<dbReference type="InterPro" id="IPR004367">
    <property type="entry name" value="Cyclin_C-dom"/>
</dbReference>
<dbReference type="GO" id="GO:0030515">
    <property type="term" value="F:snoRNA binding"/>
    <property type="evidence" value="ECO:0007669"/>
    <property type="project" value="TreeGrafter"/>
</dbReference>
<comment type="subunit">
    <text evidence="3">Interacts with the CDK1 protein kinase to form a serine/threonine kinase holoenzyme complex also known as maturation promoting factor (MPF). The cyclin subunit imparts substrate specificity to the complex.</text>
</comment>
<keyword evidence="2 4" id="KW-0195">Cyclin</keyword>
<reference evidence="7" key="1">
    <citation type="submission" date="2020-03" db="EMBL/GenBank/DDBJ databases">
        <authorList>
            <person name="Weist P."/>
        </authorList>
    </citation>
    <scope>NUCLEOTIDE SEQUENCE</scope>
</reference>
<comment type="similarity">
    <text evidence="1">Belongs to the bystin family.</text>
</comment>